<protein>
    <recommendedName>
        <fullName evidence="6 7">Large ribosomal subunit protein bL9</fullName>
    </recommendedName>
</protein>
<evidence type="ECO:0000259" key="8">
    <source>
        <dbReference type="PROSITE" id="PS00651"/>
    </source>
</evidence>
<proteinExistence type="inferred from homology"/>
<comment type="similarity">
    <text evidence="1 7">Belongs to the bacterial ribosomal protein bL9 family.</text>
</comment>
<organism evidence="9 10">
    <name type="scientific">Candidatus Xenohaliotis californiensis</name>
    <dbReference type="NCBI Taxonomy" id="84677"/>
    <lineage>
        <taxon>Bacteria</taxon>
        <taxon>Pseudomonadati</taxon>
        <taxon>Pseudomonadota</taxon>
        <taxon>Alphaproteobacteria</taxon>
        <taxon>Rickettsiales</taxon>
        <taxon>Anaplasmataceae</taxon>
        <taxon>Candidatus Xenohaliotis</taxon>
    </lineage>
</organism>
<dbReference type="InterPro" id="IPR020594">
    <property type="entry name" value="Ribosomal_bL9_bac/chp"/>
</dbReference>
<dbReference type="HAMAP" id="MF_00503">
    <property type="entry name" value="Ribosomal_bL9"/>
    <property type="match status" value="1"/>
</dbReference>
<evidence type="ECO:0000256" key="3">
    <source>
        <dbReference type="ARBA" id="ARBA00022884"/>
    </source>
</evidence>
<dbReference type="SUPFAM" id="SSF55653">
    <property type="entry name" value="Ribosomal protein L9 C-domain"/>
    <property type="match status" value="1"/>
</dbReference>
<gene>
    <name evidence="7 9" type="primary">rplI</name>
    <name evidence="9" type="ORF">CAXC1_260006</name>
</gene>
<keyword evidence="4 7" id="KW-0689">Ribosomal protein</keyword>
<evidence type="ECO:0000256" key="5">
    <source>
        <dbReference type="ARBA" id="ARBA00023274"/>
    </source>
</evidence>
<accession>A0ABM9N801</accession>
<comment type="function">
    <text evidence="7">Binds to the 23S rRNA.</text>
</comment>
<dbReference type="Gene3D" id="3.10.430.100">
    <property type="entry name" value="Ribosomal protein L9, C-terminal domain"/>
    <property type="match status" value="1"/>
</dbReference>
<dbReference type="Gene3D" id="3.40.5.10">
    <property type="entry name" value="Ribosomal protein L9, N-terminal domain"/>
    <property type="match status" value="1"/>
</dbReference>
<evidence type="ECO:0000313" key="10">
    <source>
        <dbReference type="Proteomes" id="UP001314181"/>
    </source>
</evidence>
<evidence type="ECO:0000256" key="6">
    <source>
        <dbReference type="ARBA" id="ARBA00035292"/>
    </source>
</evidence>
<dbReference type="NCBIfam" id="TIGR00158">
    <property type="entry name" value="L9"/>
    <property type="match status" value="1"/>
</dbReference>
<dbReference type="GO" id="GO:0005840">
    <property type="term" value="C:ribosome"/>
    <property type="evidence" value="ECO:0007669"/>
    <property type="project" value="UniProtKB-KW"/>
</dbReference>
<keyword evidence="2 7" id="KW-0699">rRNA-binding</keyword>
<keyword evidence="5 7" id="KW-0687">Ribonucleoprotein</keyword>
<dbReference type="InterPro" id="IPR036935">
    <property type="entry name" value="Ribosomal_bL9_N_sf"/>
</dbReference>
<dbReference type="InterPro" id="IPR036791">
    <property type="entry name" value="Ribosomal_bL9_C_sf"/>
</dbReference>
<dbReference type="EMBL" id="CAWVOK010000018">
    <property type="protein sequence ID" value="CAK8162891.1"/>
    <property type="molecule type" value="Genomic_DNA"/>
</dbReference>
<feature type="domain" description="Ribosomal protein L9" evidence="8">
    <location>
        <begin position="13"/>
        <end position="40"/>
    </location>
</feature>
<evidence type="ECO:0000256" key="1">
    <source>
        <dbReference type="ARBA" id="ARBA00010605"/>
    </source>
</evidence>
<dbReference type="Proteomes" id="UP001314181">
    <property type="component" value="Unassembled WGS sequence"/>
</dbReference>
<evidence type="ECO:0000256" key="4">
    <source>
        <dbReference type="ARBA" id="ARBA00022980"/>
    </source>
</evidence>
<dbReference type="InterPro" id="IPR020070">
    <property type="entry name" value="Ribosomal_bL9_N"/>
</dbReference>
<sequence>MDVILVSSRRGLGKVGDVVKVKDGYARNYLLPNGFAVYATQENKDKLTAMREKLDAENHKAWEIAKKLVEEIQGKMISIVRQVGNNNKLFGSVLARDISASLSNMGHKIAKDFILIRKPIKFSGVHPVEINLHYDVSTVVYVSVAHSENETRELYDNFIKSSASSNQ</sequence>
<evidence type="ECO:0000313" key="9">
    <source>
        <dbReference type="EMBL" id="CAK8162891.1"/>
    </source>
</evidence>
<comment type="caution">
    <text evidence="9">The sequence shown here is derived from an EMBL/GenBank/DDBJ whole genome shotgun (WGS) entry which is preliminary data.</text>
</comment>
<reference evidence="9 10" key="1">
    <citation type="submission" date="2024-01" db="EMBL/GenBank/DDBJ databases">
        <authorList>
            <person name="Kunselman E."/>
        </authorList>
    </citation>
    <scope>NUCLEOTIDE SEQUENCE [LARGE SCALE GENOMIC DNA]</scope>
    <source>
        <strain evidence="9">2 abalone samples</strain>
    </source>
</reference>
<dbReference type="InterPro" id="IPR000244">
    <property type="entry name" value="Ribosomal_bL9"/>
</dbReference>
<dbReference type="Pfam" id="PF03948">
    <property type="entry name" value="Ribosomal_L9_C"/>
    <property type="match status" value="1"/>
</dbReference>
<evidence type="ECO:0000256" key="2">
    <source>
        <dbReference type="ARBA" id="ARBA00022730"/>
    </source>
</evidence>
<keyword evidence="10" id="KW-1185">Reference proteome</keyword>
<name>A0ABM9N801_9RICK</name>
<dbReference type="InterPro" id="IPR020069">
    <property type="entry name" value="Ribosomal_bL9_C"/>
</dbReference>
<dbReference type="RefSeq" id="WP_338363905.1">
    <property type="nucleotide sequence ID" value="NZ_CAWVOK010000018.1"/>
</dbReference>
<dbReference type="SUPFAM" id="SSF55658">
    <property type="entry name" value="L9 N-domain-like"/>
    <property type="match status" value="1"/>
</dbReference>
<dbReference type="PANTHER" id="PTHR21368">
    <property type="entry name" value="50S RIBOSOMAL PROTEIN L9"/>
    <property type="match status" value="1"/>
</dbReference>
<dbReference type="Pfam" id="PF01281">
    <property type="entry name" value="Ribosomal_L9_N"/>
    <property type="match status" value="1"/>
</dbReference>
<keyword evidence="3 7" id="KW-0694">RNA-binding</keyword>
<dbReference type="PROSITE" id="PS00651">
    <property type="entry name" value="RIBOSOMAL_L9"/>
    <property type="match status" value="1"/>
</dbReference>
<evidence type="ECO:0000256" key="7">
    <source>
        <dbReference type="HAMAP-Rule" id="MF_00503"/>
    </source>
</evidence>
<dbReference type="InterPro" id="IPR009027">
    <property type="entry name" value="Ribosomal_bL9/RNase_H1_N"/>
</dbReference>